<dbReference type="PANTHER" id="PTHR48101:SF4">
    <property type="entry name" value="METHYLMALONYL-COA MUTASE, MITOCHONDRIAL"/>
    <property type="match status" value="1"/>
</dbReference>
<dbReference type="GO" id="GO:0004494">
    <property type="term" value="F:methylmalonyl-CoA mutase activity"/>
    <property type="evidence" value="ECO:0007669"/>
    <property type="project" value="UniProtKB-EC"/>
</dbReference>
<comment type="caution">
    <text evidence="2">The sequence shown here is derived from an EMBL/GenBank/DDBJ whole genome shotgun (WGS) entry which is preliminary data.</text>
</comment>
<accession>K1S1F9</accession>
<organism evidence="2">
    <name type="scientific">human gut metagenome</name>
    <dbReference type="NCBI Taxonomy" id="408170"/>
    <lineage>
        <taxon>unclassified sequences</taxon>
        <taxon>metagenomes</taxon>
        <taxon>organismal metagenomes</taxon>
    </lineage>
</organism>
<sequence length="116" mass="13058">KAIETGIPKMRIEEAAARTQARIDSGSQTIVGVNKYRLEKEAPIDILEIDNTAVRQEQIENLKRLKEGRNQAEVDKALEAITECVKTGKGTCWNWQSRQPVSVPLWGKSLMLAKRL</sequence>
<evidence type="ECO:0000259" key="1">
    <source>
        <dbReference type="Pfam" id="PF01642"/>
    </source>
</evidence>
<reference evidence="2" key="1">
    <citation type="journal article" date="2013" name="Environ. Microbiol.">
        <title>Microbiota from the distal guts of lean and obese adolescents exhibit partial functional redundancy besides clear differences in community structure.</title>
        <authorList>
            <person name="Ferrer M."/>
            <person name="Ruiz A."/>
            <person name="Lanza F."/>
            <person name="Haange S.B."/>
            <person name="Oberbach A."/>
            <person name="Till H."/>
            <person name="Bargiela R."/>
            <person name="Campoy C."/>
            <person name="Segura M.T."/>
            <person name="Richter M."/>
            <person name="von Bergen M."/>
            <person name="Seifert J."/>
            <person name="Suarez A."/>
        </authorList>
    </citation>
    <scope>NUCLEOTIDE SEQUENCE</scope>
</reference>
<dbReference type="GO" id="GO:0019678">
    <property type="term" value="P:propionate metabolic process, methylmalonyl pathway"/>
    <property type="evidence" value="ECO:0007669"/>
    <property type="project" value="TreeGrafter"/>
</dbReference>
<name>K1S1F9_9ZZZZ</name>
<dbReference type="SUPFAM" id="SSF51703">
    <property type="entry name" value="Cobalamin (vitamin B12)-dependent enzymes"/>
    <property type="match status" value="1"/>
</dbReference>
<evidence type="ECO:0000313" key="2">
    <source>
        <dbReference type="EMBL" id="EKC49214.1"/>
    </source>
</evidence>
<gene>
    <name evidence="2" type="ORF">OBE_14760</name>
</gene>
<proteinExistence type="predicted"/>
<dbReference type="Gene3D" id="3.20.20.240">
    <property type="entry name" value="Methylmalonyl-CoA mutase"/>
    <property type="match status" value="1"/>
</dbReference>
<dbReference type="InterPro" id="IPR006099">
    <property type="entry name" value="MeMalonylCoA_mutase_a/b_cat"/>
</dbReference>
<dbReference type="GO" id="GO:0005737">
    <property type="term" value="C:cytoplasm"/>
    <property type="evidence" value="ECO:0007669"/>
    <property type="project" value="TreeGrafter"/>
</dbReference>
<dbReference type="InterPro" id="IPR016176">
    <property type="entry name" value="Cbl-dep_enz_cat"/>
</dbReference>
<dbReference type="AlphaFoldDB" id="K1S1F9"/>
<dbReference type="Pfam" id="PF01642">
    <property type="entry name" value="MM_CoA_mutase"/>
    <property type="match status" value="1"/>
</dbReference>
<dbReference type="PANTHER" id="PTHR48101">
    <property type="entry name" value="METHYLMALONYL-COA MUTASE, MITOCHONDRIAL-RELATED"/>
    <property type="match status" value="1"/>
</dbReference>
<protein>
    <submittedName>
        <fullName evidence="2">Protein containing Methylmalonyl-CoA mutase, alpha and beta chain, catalytic domain protein</fullName>
        <ecNumber evidence="2">5.4.99.2</ecNumber>
    </submittedName>
</protein>
<dbReference type="EC" id="5.4.99.2" evidence="2"/>
<dbReference type="EMBL" id="AJWZ01010178">
    <property type="protein sequence ID" value="EKC49214.1"/>
    <property type="molecule type" value="Genomic_DNA"/>
</dbReference>
<feature type="non-terminal residue" evidence="2">
    <location>
        <position position="1"/>
    </location>
</feature>
<feature type="domain" description="Methylmalonyl-CoA mutase alpha/beta chain catalytic" evidence="1">
    <location>
        <begin position="1"/>
        <end position="86"/>
    </location>
</feature>
<dbReference type="GO" id="GO:0031419">
    <property type="term" value="F:cobalamin binding"/>
    <property type="evidence" value="ECO:0007669"/>
    <property type="project" value="InterPro"/>
</dbReference>
<keyword evidence="2" id="KW-0413">Isomerase</keyword>